<reference evidence="14 15" key="1">
    <citation type="journal article" date="2016" name="Gut Pathog.">
        <title>Whole genome sequencing of "Faecalibaculum rodentium" ALO17, isolated from C57BL/6J laboratory mouse feces.</title>
        <authorList>
            <person name="Lim S."/>
            <person name="Chang D.H."/>
            <person name="Ahn S."/>
            <person name="Kim B.C."/>
        </authorList>
    </citation>
    <scope>NUCLEOTIDE SEQUENCE [LARGE SCALE GENOMIC DNA]</scope>
    <source>
        <strain evidence="14 15">Alo17</strain>
    </source>
</reference>
<feature type="domain" description="Thioredoxin" evidence="13">
    <location>
        <begin position="2"/>
        <end position="155"/>
    </location>
</feature>
<evidence type="ECO:0000313" key="14">
    <source>
        <dbReference type="EMBL" id="AMK53873.1"/>
    </source>
</evidence>
<accession>A0A140DT96</accession>
<dbReference type="SUPFAM" id="SSF52833">
    <property type="entry name" value="Thioredoxin-like"/>
    <property type="match status" value="1"/>
</dbReference>
<dbReference type="STRING" id="1702221.AALO17_07390"/>
<dbReference type="GeneID" id="78477546"/>
<keyword evidence="15" id="KW-1185">Reference proteome</keyword>
<dbReference type="FunFam" id="3.40.30.10:FF:000007">
    <property type="entry name" value="Thioredoxin-dependent thiol peroxidase"/>
    <property type="match status" value="1"/>
</dbReference>
<dbReference type="PANTHER" id="PTHR42801:SF4">
    <property type="entry name" value="AHPC_TSA FAMILY PROTEIN"/>
    <property type="match status" value="1"/>
</dbReference>
<keyword evidence="7" id="KW-1015">Disulfide bond</keyword>
<sequence length="170" mass="18513">MLEAGTIAPDFTLEDQEGQPVTLSSFRGRPVILYFYPKDNTSGCTTQAQGYTELKPGFDAKDAVVIGISKDSPASHRRFIDKQGLDLILLSDPDHKVNELYDVWKEKSMYGKKYFGTVRSSFLISPEGVILKSGEKVKPKLDPETMLKALDALQDTPGVPGAAGSDGDNA</sequence>
<keyword evidence="5" id="KW-0049">Antioxidant</keyword>
<evidence type="ECO:0000256" key="3">
    <source>
        <dbReference type="ARBA" id="ARBA00013017"/>
    </source>
</evidence>
<keyword evidence="4 14" id="KW-0575">Peroxidase</keyword>
<evidence type="ECO:0000256" key="12">
    <source>
        <dbReference type="ARBA" id="ARBA00049091"/>
    </source>
</evidence>
<keyword evidence="6 14" id="KW-0560">Oxidoreductase</keyword>
<evidence type="ECO:0000256" key="5">
    <source>
        <dbReference type="ARBA" id="ARBA00022862"/>
    </source>
</evidence>
<dbReference type="InterPro" id="IPR036249">
    <property type="entry name" value="Thioredoxin-like_sf"/>
</dbReference>
<dbReference type="NCBIfam" id="NF006960">
    <property type="entry name" value="PRK09437.1"/>
    <property type="match status" value="1"/>
</dbReference>
<dbReference type="RefSeq" id="WP_067555571.1">
    <property type="nucleotide sequence ID" value="NZ_CAKOCV010000009.1"/>
</dbReference>
<dbReference type="Gene3D" id="3.40.30.10">
    <property type="entry name" value="Glutaredoxin"/>
    <property type="match status" value="1"/>
</dbReference>
<dbReference type="CDD" id="cd03017">
    <property type="entry name" value="PRX_BCP"/>
    <property type="match status" value="1"/>
</dbReference>
<evidence type="ECO:0000259" key="13">
    <source>
        <dbReference type="PROSITE" id="PS51352"/>
    </source>
</evidence>
<dbReference type="InterPro" id="IPR000866">
    <property type="entry name" value="AhpC/TSA"/>
</dbReference>
<comment type="subunit">
    <text evidence="2">Monomer.</text>
</comment>
<dbReference type="KEGG" id="fro:AALO17_07390"/>
<dbReference type="AlphaFoldDB" id="A0A140DT96"/>
<evidence type="ECO:0000256" key="9">
    <source>
        <dbReference type="ARBA" id="ARBA00032824"/>
    </source>
</evidence>
<evidence type="ECO:0000256" key="4">
    <source>
        <dbReference type="ARBA" id="ARBA00022559"/>
    </source>
</evidence>
<comment type="similarity">
    <text evidence="10">Belongs to the peroxiredoxin family. BCP/PrxQ subfamily.</text>
</comment>
<dbReference type="Pfam" id="PF00578">
    <property type="entry name" value="AhpC-TSA"/>
    <property type="match status" value="1"/>
</dbReference>
<dbReference type="GO" id="GO:0045454">
    <property type="term" value="P:cell redox homeostasis"/>
    <property type="evidence" value="ECO:0007669"/>
    <property type="project" value="TreeGrafter"/>
</dbReference>
<gene>
    <name evidence="14" type="ORF">AALO17_07390</name>
</gene>
<dbReference type="GO" id="GO:0008379">
    <property type="term" value="F:thioredoxin peroxidase activity"/>
    <property type="evidence" value="ECO:0007669"/>
    <property type="project" value="TreeGrafter"/>
</dbReference>
<evidence type="ECO:0000256" key="1">
    <source>
        <dbReference type="ARBA" id="ARBA00003330"/>
    </source>
</evidence>
<evidence type="ECO:0000256" key="2">
    <source>
        <dbReference type="ARBA" id="ARBA00011245"/>
    </source>
</evidence>
<dbReference type="InterPro" id="IPR013766">
    <property type="entry name" value="Thioredoxin_domain"/>
</dbReference>
<dbReference type="PANTHER" id="PTHR42801">
    <property type="entry name" value="THIOREDOXIN-DEPENDENT PEROXIDE REDUCTASE"/>
    <property type="match status" value="1"/>
</dbReference>
<keyword evidence="8" id="KW-0676">Redox-active center</keyword>
<proteinExistence type="inferred from homology"/>
<dbReference type="PATRIC" id="fig|1702221.3.peg.715"/>
<dbReference type="OrthoDB" id="9812811at2"/>
<dbReference type="EMBL" id="CP011391">
    <property type="protein sequence ID" value="AMK53873.1"/>
    <property type="molecule type" value="Genomic_DNA"/>
</dbReference>
<evidence type="ECO:0000256" key="10">
    <source>
        <dbReference type="ARBA" id="ARBA00038489"/>
    </source>
</evidence>
<dbReference type="Proteomes" id="UP000069771">
    <property type="component" value="Chromosome"/>
</dbReference>
<evidence type="ECO:0000256" key="11">
    <source>
        <dbReference type="ARBA" id="ARBA00041373"/>
    </source>
</evidence>
<dbReference type="GO" id="GO:0005737">
    <property type="term" value="C:cytoplasm"/>
    <property type="evidence" value="ECO:0007669"/>
    <property type="project" value="TreeGrafter"/>
</dbReference>
<evidence type="ECO:0000313" key="15">
    <source>
        <dbReference type="Proteomes" id="UP000069771"/>
    </source>
</evidence>
<evidence type="ECO:0000256" key="6">
    <source>
        <dbReference type="ARBA" id="ARBA00023002"/>
    </source>
</evidence>
<dbReference type="InterPro" id="IPR050924">
    <property type="entry name" value="Peroxiredoxin_BCP/PrxQ"/>
</dbReference>
<dbReference type="EC" id="1.11.1.24" evidence="3"/>
<dbReference type="GO" id="GO:0034599">
    <property type="term" value="P:cellular response to oxidative stress"/>
    <property type="evidence" value="ECO:0007669"/>
    <property type="project" value="TreeGrafter"/>
</dbReference>
<dbReference type="PROSITE" id="PS51352">
    <property type="entry name" value="THIOREDOXIN_2"/>
    <property type="match status" value="1"/>
</dbReference>
<protein>
    <recommendedName>
        <fullName evidence="3">thioredoxin-dependent peroxiredoxin</fullName>
        <ecNumber evidence="3">1.11.1.24</ecNumber>
    </recommendedName>
    <alternativeName>
        <fullName evidence="11">Bacterioferritin comigratory protein</fullName>
    </alternativeName>
    <alternativeName>
        <fullName evidence="9">Thioredoxin peroxidase</fullName>
    </alternativeName>
</protein>
<evidence type="ECO:0000256" key="8">
    <source>
        <dbReference type="ARBA" id="ARBA00023284"/>
    </source>
</evidence>
<name>A0A140DT96_9FIRM</name>
<comment type="function">
    <text evidence="1">Thiol-specific peroxidase that catalyzes the reduction of hydrogen peroxide and organic hydroperoxides to water and alcohols, respectively. Plays a role in cell protection against oxidative stress by detoxifying peroxides and as sensor of hydrogen peroxide-mediated signaling events.</text>
</comment>
<evidence type="ECO:0000256" key="7">
    <source>
        <dbReference type="ARBA" id="ARBA00023157"/>
    </source>
</evidence>
<comment type="catalytic activity">
    <reaction evidence="12">
        <text>a hydroperoxide + [thioredoxin]-dithiol = an alcohol + [thioredoxin]-disulfide + H2O</text>
        <dbReference type="Rhea" id="RHEA:62620"/>
        <dbReference type="Rhea" id="RHEA-COMP:10698"/>
        <dbReference type="Rhea" id="RHEA-COMP:10700"/>
        <dbReference type="ChEBI" id="CHEBI:15377"/>
        <dbReference type="ChEBI" id="CHEBI:29950"/>
        <dbReference type="ChEBI" id="CHEBI:30879"/>
        <dbReference type="ChEBI" id="CHEBI:35924"/>
        <dbReference type="ChEBI" id="CHEBI:50058"/>
        <dbReference type="EC" id="1.11.1.24"/>
    </reaction>
</comment>
<organism evidence="14 15">
    <name type="scientific">Faecalibaculum rodentium</name>
    <dbReference type="NCBI Taxonomy" id="1702221"/>
    <lineage>
        <taxon>Bacteria</taxon>
        <taxon>Bacillati</taxon>
        <taxon>Bacillota</taxon>
        <taxon>Erysipelotrichia</taxon>
        <taxon>Erysipelotrichales</taxon>
        <taxon>Erysipelotrichaceae</taxon>
        <taxon>Faecalibaculum</taxon>
    </lineage>
</organism>